<dbReference type="Proteomes" id="UP001208888">
    <property type="component" value="Unassembled WGS sequence"/>
</dbReference>
<protein>
    <submittedName>
        <fullName evidence="1">Uncharacterized protein</fullName>
    </submittedName>
</protein>
<organism evidence="1 2">
    <name type="scientific">Pantoea ananas</name>
    <name type="common">Erwinia uredovora</name>
    <dbReference type="NCBI Taxonomy" id="553"/>
    <lineage>
        <taxon>Bacteria</taxon>
        <taxon>Pseudomonadati</taxon>
        <taxon>Pseudomonadota</taxon>
        <taxon>Gammaproteobacteria</taxon>
        <taxon>Enterobacterales</taxon>
        <taxon>Erwiniaceae</taxon>
        <taxon>Pantoea</taxon>
    </lineage>
</organism>
<dbReference type="AlphaFoldDB" id="A0AAJ1D345"/>
<name>A0AAJ1D345_PANAN</name>
<proteinExistence type="predicted"/>
<comment type="caution">
    <text evidence="1">The sequence shown here is derived from an EMBL/GenBank/DDBJ whole genome shotgun (WGS) entry which is preliminary data.</text>
</comment>
<evidence type="ECO:0000313" key="1">
    <source>
        <dbReference type="EMBL" id="MCW0346315.1"/>
    </source>
</evidence>
<sequence>MGGMEIIFWDAKLYANGNICIDLAECKQNLIFNEFKLKKITHW</sequence>
<reference evidence="1" key="1">
    <citation type="submission" date="2022-06" db="EMBL/GenBank/DDBJ databases">
        <title>Dynamics of rice microbiomes reveals core vertical transmitted seed endophytes.</title>
        <authorList>
            <person name="Liao K."/>
            <person name="Zhang X."/>
        </authorList>
    </citation>
    <scope>NUCLEOTIDE SEQUENCE</scope>
    <source>
        <strain evidence="1">JT1-17</strain>
    </source>
</reference>
<evidence type="ECO:0000313" key="2">
    <source>
        <dbReference type="Proteomes" id="UP001208888"/>
    </source>
</evidence>
<dbReference type="EMBL" id="JANFVX010000028">
    <property type="protein sequence ID" value="MCW0346315.1"/>
    <property type="molecule type" value="Genomic_DNA"/>
</dbReference>
<gene>
    <name evidence="1" type="ORF">NB703_004408</name>
</gene>
<accession>A0AAJ1D345</accession>